<dbReference type="EMBL" id="GBHO01039028">
    <property type="protein sequence ID" value="JAG04576.1"/>
    <property type="molecule type" value="Transcribed_RNA"/>
</dbReference>
<dbReference type="EMBL" id="GBHO01039027">
    <property type="protein sequence ID" value="JAG04577.1"/>
    <property type="molecule type" value="Transcribed_RNA"/>
</dbReference>
<evidence type="ECO:0000313" key="3">
    <source>
        <dbReference type="EMBL" id="JAG55953.1"/>
    </source>
</evidence>
<evidence type="ECO:0000313" key="1">
    <source>
        <dbReference type="EMBL" id="JAG04576.1"/>
    </source>
</evidence>
<dbReference type="AlphaFoldDB" id="A0A0A9W811"/>
<accession>A0A0A9W811</accession>
<gene>
    <name evidence="2" type="primary">HIR1_1</name>
    <name evidence="1" type="synonym">HIR1_0</name>
    <name evidence="1" type="ORF">CM83_73548</name>
    <name evidence="2" type="ORF">CM83_73550</name>
</gene>
<reference evidence="2" key="2">
    <citation type="submission" date="2014-07" db="EMBL/GenBank/DDBJ databases">
        <authorList>
            <person name="Hull J."/>
        </authorList>
    </citation>
    <scope>NUCLEOTIDE SEQUENCE</scope>
</reference>
<protein>
    <submittedName>
        <fullName evidence="2">Protein HIR1</fullName>
    </submittedName>
</protein>
<dbReference type="EMBL" id="GBRD01009871">
    <property type="protein sequence ID" value="JAG55953.1"/>
    <property type="molecule type" value="Transcribed_RNA"/>
</dbReference>
<sequence>MSGNVSCSWQVSSGIRSHDKGIGKLRSEDNSLVYQDPVPITVEQLPSHEKEDDADVFPSTVPLLDDSIDREDQVTTLRKSKQTPKSRVFPDFVTSYGNGRRFKSLK</sequence>
<name>A0A0A9W811_LYGHE</name>
<reference evidence="3" key="3">
    <citation type="submission" date="2014-09" db="EMBL/GenBank/DDBJ databases">
        <authorList>
            <person name="Magalhaes I.L.F."/>
            <person name="Oliveira U."/>
            <person name="Santos F.R."/>
            <person name="Vidigal T.H.D.A."/>
            <person name="Brescovit A.D."/>
            <person name="Santos A.J."/>
        </authorList>
    </citation>
    <scope>NUCLEOTIDE SEQUENCE</scope>
</reference>
<evidence type="ECO:0000313" key="2">
    <source>
        <dbReference type="EMBL" id="JAG04577.1"/>
    </source>
</evidence>
<reference evidence="2" key="1">
    <citation type="journal article" date="2014" name="PLoS ONE">
        <title>Transcriptome-Based Identification of ABC Transporters in the Western Tarnished Plant Bug Lygus hesperus.</title>
        <authorList>
            <person name="Hull J.J."/>
            <person name="Chaney K."/>
            <person name="Geib S.M."/>
            <person name="Fabrick J.A."/>
            <person name="Brent C.S."/>
            <person name="Walsh D."/>
            <person name="Lavine L.C."/>
        </authorList>
    </citation>
    <scope>NUCLEOTIDE SEQUENCE</scope>
</reference>
<organism evidence="2">
    <name type="scientific">Lygus hesperus</name>
    <name type="common">Western plant bug</name>
    <dbReference type="NCBI Taxonomy" id="30085"/>
    <lineage>
        <taxon>Eukaryota</taxon>
        <taxon>Metazoa</taxon>
        <taxon>Ecdysozoa</taxon>
        <taxon>Arthropoda</taxon>
        <taxon>Hexapoda</taxon>
        <taxon>Insecta</taxon>
        <taxon>Pterygota</taxon>
        <taxon>Neoptera</taxon>
        <taxon>Paraneoptera</taxon>
        <taxon>Hemiptera</taxon>
        <taxon>Heteroptera</taxon>
        <taxon>Panheteroptera</taxon>
        <taxon>Cimicomorpha</taxon>
        <taxon>Miridae</taxon>
        <taxon>Mirini</taxon>
        <taxon>Lygus</taxon>
    </lineage>
</organism>
<proteinExistence type="predicted"/>